<dbReference type="SMART" id="SM00980">
    <property type="entry name" value="THAP"/>
    <property type="match status" value="1"/>
</dbReference>
<keyword evidence="6" id="KW-0804">Transcription</keyword>
<dbReference type="Proteomes" id="UP000694383">
    <property type="component" value="Unplaced"/>
</dbReference>
<dbReference type="SMART" id="SM00692">
    <property type="entry name" value="DM3"/>
    <property type="match status" value="1"/>
</dbReference>
<feature type="domain" description="THAP-type" evidence="7">
    <location>
        <begin position="6"/>
        <end position="88"/>
    </location>
</feature>
<keyword evidence="3" id="KW-0862">Zinc</keyword>
<dbReference type="InterPro" id="IPR026516">
    <property type="entry name" value="THAP1/10"/>
</dbReference>
<evidence type="ECO:0000256" key="4">
    <source>
        <dbReference type="ARBA" id="ARBA00023125"/>
    </source>
</evidence>
<comment type="subcellular location">
    <subcellularLocation>
        <location evidence="6">Nucleus</location>
        <location evidence="6">Nucleoplasm</location>
    </subcellularLocation>
</comment>
<dbReference type="PANTHER" id="PTHR46600">
    <property type="entry name" value="THAP DOMAIN-CONTAINING"/>
    <property type="match status" value="1"/>
</dbReference>
<dbReference type="PROSITE" id="PS50950">
    <property type="entry name" value="ZF_THAP"/>
    <property type="match status" value="1"/>
</dbReference>
<evidence type="ECO:0000313" key="9">
    <source>
        <dbReference type="Proteomes" id="UP000694383"/>
    </source>
</evidence>
<keyword evidence="9" id="KW-1185">Reference proteome</keyword>
<comment type="function">
    <text evidence="6">DNA-binding transcription regulator that regulates endothelial cell proliferation and G1/S cell-cycle progression. Specifically binds the 5'-[AT]NTNN[GT]GGCA[AGT]-3' core DNA sequence and acts by modulating expression of pRB-E2F cell-cycle target genes.</text>
</comment>
<dbReference type="SUPFAM" id="SSF57716">
    <property type="entry name" value="Glucocorticoid receptor-like (DNA-binding domain)"/>
    <property type="match status" value="1"/>
</dbReference>
<keyword evidence="4 5" id="KW-0238">DNA-binding</keyword>
<sequence>VCVWTGPTSQHCCVPLCANSSKYNSSISFHSFPVDVSVRAEWMVRVRREDFTPSKMSHVCSRHFQKGDFVNNPGKLRKLKKGAIPTLFSWNDFQIPAPRASVKLMSRTILTVMDRKSCTKL</sequence>
<dbReference type="GO" id="GO:0006357">
    <property type="term" value="P:regulation of transcription by RNA polymerase II"/>
    <property type="evidence" value="ECO:0007669"/>
    <property type="project" value="TreeGrafter"/>
</dbReference>
<keyword evidence="1" id="KW-0479">Metal-binding</keyword>
<keyword evidence="6" id="KW-0805">Transcription regulation</keyword>
<dbReference type="InterPro" id="IPR006612">
    <property type="entry name" value="THAP_Znf"/>
</dbReference>
<evidence type="ECO:0000256" key="3">
    <source>
        <dbReference type="ARBA" id="ARBA00022833"/>
    </source>
</evidence>
<dbReference type="GO" id="GO:0001935">
    <property type="term" value="P:endothelial cell proliferation"/>
    <property type="evidence" value="ECO:0007669"/>
    <property type="project" value="UniProtKB-UniRule"/>
</dbReference>
<dbReference type="GO" id="GO:0000978">
    <property type="term" value="F:RNA polymerase II cis-regulatory region sequence-specific DNA binding"/>
    <property type="evidence" value="ECO:0007669"/>
    <property type="project" value="TreeGrafter"/>
</dbReference>
<evidence type="ECO:0000256" key="1">
    <source>
        <dbReference type="ARBA" id="ARBA00022723"/>
    </source>
</evidence>
<evidence type="ECO:0000256" key="6">
    <source>
        <dbReference type="RuleBase" id="RU369073"/>
    </source>
</evidence>
<evidence type="ECO:0000259" key="7">
    <source>
        <dbReference type="PROSITE" id="PS50950"/>
    </source>
</evidence>
<dbReference type="Ensembl" id="ENSOSIT00000002461.1">
    <property type="protein sequence ID" value="ENSOSIP00000002304.1"/>
    <property type="gene ID" value="ENSOSIG00000001273.1"/>
</dbReference>
<keyword evidence="6" id="KW-0539">Nucleus</keyword>
<reference evidence="8" key="2">
    <citation type="submission" date="2025-09" db="UniProtKB">
        <authorList>
            <consortium name="Ensembl"/>
        </authorList>
    </citation>
    <scope>IDENTIFICATION</scope>
</reference>
<dbReference type="InterPro" id="IPR038441">
    <property type="entry name" value="THAP_Znf_sf"/>
</dbReference>
<protein>
    <recommendedName>
        <fullName evidence="6">THAP domain-containing protein 1</fullName>
    </recommendedName>
</protein>
<evidence type="ECO:0000256" key="2">
    <source>
        <dbReference type="ARBA" id="ARBA00022771"/>
    </source>
</evidence>
<accession>A0A8C7WRT9</accession>
<reference evidence="8" key="1">
    <citation type="submission" date="2025-08" db="UniProtKB">
        <authorList>
            <consortium name="Ensembl"/>
        </authorList>
    </citation>
    <scope>IDENTIFICATION</scope>
</reference>
<dbReference type="Gene3D" id="6.20.210.20">
    <property type="entry name" value="THAP domain"/>
    <property type="match status" value="1"/>
</dbReference>
<organism evidence="8 9">
    <name type="scientific">Oryzias sinensis</name>
    <name type="common">Chinese medaka</name>
    <dbReference type="NCBI Taxonomy" id="183150"/>
    <lineage>
        <taxon>Eukaryota</taxon>
        <taxon>Metazoa</taxon>
        <taxon>Chordata</taxon>
        <taxon>Craniata</taxon>
        <taxon>Vertebrata</taxon>
        <taxon>Euteleostomi</taxon>
        <taxon>Actinopterygii</taxon>
        <taxon>Neopterygii</taxon>
        <taxon>Teleostei</taxon>
        <taxon>Neoteleostei</taxon>
        <taxon>Acanthomorphata</taxon>
        <taxon>Ovalentaria</taxon>
        <taxon>Atherinomorphae</taxon>
        <taxon>Beloniformes</taxon>
        <taxon>Adrianichthyidae</taxon>
        <taxon>Oryziinae</taxon>
        <taxon>Oryzias</taxon>
    </lineage>
</organism>
<evidence type="ECO:0000313" key="8">
    <source>
        <dbReference type="Ensembl" id="ENSOSIP00000002304.1"/>
    </source>
</evidence>
<dbReference type="Pfam" id="PF05485">
    <property type="entry name" value="THAP"/>
    <property type="match status" value="1"/>
</dbReference>
<dbReference type="GO" id="GO:0005654">
    <property type="term" value="C:nucleoplasm"/>
    <property type="evidence" value="ECO:0007669"/>
    <property type="project" value="UniProtKB-SubCell"/>
</dbReference>
<name>A0A8C7WRT9_9TELE</name>
<dbReference type="GeneTree" id="ENSGT00940000164656"/>
<keyword evidence="2 5" id="KW-0863">Zinc-finger</keyword>
<dbReference type="PANTHER" id="PTHR46600:SF7">
    <property type="entry name" value="SI:DKEY-228B2.6-RELATED"/>
    <property type="match status" value="1"/>
</dbReference>
<proteinExistence type="inferred from homology"/>
<dbReference type="AlphaFoldDB" id="A0A8C7WRT9"/>
<keyword evidence="6" id="KW-0131">Cell cycle</keyword>
<dbReference type="GO" id="GO:0003700">
    <property type="term" value="F:DNA-binding transcription factor activity"/>
    <property type="evidence" value="ECO:0007669"/>
    <property type="project" value="UniProtKB-UniRule"/>
</dbReference>
<dbReference type="GO" id="GO:0008270">
    <property type="term" value="F:zinc ion binding"/>
    <property type="evidence" value="ECO:0007669"/>
    <property type="project" value="UniProtKB-KW"/>
</dbReference>
<keyword evidence="6" id="KW-0175">Coiled coil</keyword>
<evidence type="ECO:0000256" key="5">
    <source>
        <dbReference type="PROSITE-ProRule" id="PRU00309"/>
    </source>
</evidence>
<comment type="similarity">
    <text evidence="6">Belongs to the THAP1 family.</text>
</comment>